<evidence type="ECO:0000259" key="1">
    <source>
        <dbReference type="Pfam" id="PF14111"/>
    </source>
</evidence>
<sequence length="212" mass="25012">MNGVLTMQIEDDDIKEQNYPSRVWKAKPQVLFHDDGYYIFKFQTKLEKERVLTEGPNYINNIPLEVLSLIPLWVKFPTLHVGYWSVEELSKVDGAMEKISFANILIEVDVLEFFPDMIVIETPSGPWDQPVECDWRPKYCNKCLKFGHNDVECWYNKEDNKEAEVEYTKYGKEKAMINPIVQREILWDNMDQVDLQNNYLWVLCGDFNNVLS</sequence>
<dbReference type="Pfam" id="PF14111">
    <property type="entry name" value="DUF4283"/>
    <property type="match status" value="1"/>
</dbReference>
<dbReference type="PANTHER" id="PTHR33233">
    <property type="entry name" value="ENDONUCLEASE/EXONUCLEASE/PHOSPHATASE"/>
    <property type="match status" value="1"/>
</dbReference>
<dbReference type="OrthoDB" id="1939300at2759"/>
<organism evidence="2 3">
    <name type="scientific">Solanum commersonii</name>
    <name type="common">Commerson's wild potato</name>
    <name type="synonym">Commerson's nightshade</name>
    <dbReference type="NCBI Taxonomy" id="4109"/>
    <lineage>
        <taxon>Eukaryota</taxon>
        <taxon>Viridiplantae</taxon>
        <taxon>Streptophyta</taxon>
        <taxon>Embryophyta</taxon>
        <taxon>Tracheophyta</taxon>
        <taxon>Spermatophyta</taxon>
        <taxon>Magnoliopsida</taxon>
        <taxon>eudicotyledons</taxon>
        <taxon>Gunneridae</taxon>
        <taxon>Pentapetalae</taxon>
        <taxon>asterids</taxon>
        <taxon>lamiids</taxon>
        <taxon>Solanales</taxon>
        <taxon>Solanaceae</taxon>
        <taxon>Solanoideae</taxon>
        <taxon>Solaneae</taxon>
        <taxon>Solanum</taxon>
    </lineage>
</organism>
<evidence type="ECO:0000313" key="3">
    <source>
        <dbReference type="Proteomes" id="UP000824120"/>
    </source>
</evidence>
<gene>
    <name evidence="2" type="ORF">H5410_046704</name>
</gene>
<reference evidence="2 3" key="1">
    <citation type="submission" date="2020-09" db="EMBL/GenBank/DDBJ databases">
        <title>De no assembly of potato wild relative species, Solanum commersonii.</title>
        <authorList>
            <person name="Cho K."/>
        </authorList>
    </citation>
    <scope>NUCLEOTIDE SEQUENCE [LARGE SCALE GENOMIC DNA]</scope>
    <source>
        <strain evidence="2">LZ3.2</strain>
        <tissue evidence="2">Leaf</tissue>
    </source>
</reference>
<evidence type="ECO:0000313" key="2">
    <source>
        <dbReference type="EMBL" id="KAG5586270.1"/>
    </source>
</evidence>
<dbReference type="AlphaFoldDB" id="A0A9J5XGH1"/>
<dbReference type="EMBL" id="JACXVP010000009">
    <property type="protein sequence ID" value="KAG5586270.1"/>
    <property type="molecule type" value="Genomic_DNA"/>
</dbReference>
<proteinExistence type="predicted"/>
<name>A0A9J5XGH1_SOLCO</name>
<protein>
    <recommendedName>
        <fullName evidence="1">DUF4283 domain-containing protein</fullName>
    </recommendedName>
</protein>
<dbReference type="Proteomes" id="UP000824120">
    <property type="component" value="Chromosome 9"/>
</dbReference>
<comment type="caution">
    <text evidence="2">The sequence shown here is derived from an EMBL/GenBank/DDBJ whole genome shotgun (WGS) entry which is preliminary data.</text>
</comment>
<dbReference type="PANTHER" id="PTHR33233:SF17">
    <property type="entry name" value="DUF4283 DOMAIN-CONTAINING PROTEIN"/>
    <property type="match status" value="1"/>
</dbReference>
<keyword evidence="3" id="KW-1185">Reference proteome</keyword>
<feature type="domain" description="DUF4283" evidence="1">
    <location>
        <begin position="21"/>
        <end position="66"/>
    </location>
</feature>
<accession>A0A9J5XGH1</accession>
<dbReference type="InterPro" id="IPR025558">
    <property type="entry name" value="DUF4283"/>
</dbReference>